<evidence type="ECO:0000256" key="1">
    <source>
        <dbReference type="SAM" id="MobiDB-lite"/>
    </source>
</evidence>
<evidence type="ECO:0000313" key="4">
    <source>
        <dbReference type="EMBL" id="WAS95523.1"/>
    </source>
</evidence>
<accession>A0ABY7H8Q0</accession>
<feature type="transmembrane region" description="Helical" evidence="2">
    <location>
        <begin position="96"/>
        <end position="117"/>
    </location>
</feature>
<dbReference type="PANTHER" id="PTHR34978">
    <property type="entry name" value="POSSIBLE SENSOR-TRANSDUCER PROTEIN BLAR"/>
    <property type="match status" value="1"/>
</dbReference>
<reference evidence="4" key="1">
    <citation type="submission" date="2022-11" db="EMBL/GenBank/DDBJ databases">
        <title>Minimal conservation of predation-associated metabolite biosynthetic gene clusters underscores biosynthetic potential of Myxococcota including descriptions for ten novel species: Archangium lansinium sp. nov., Myxococcus landrumus sp. nov., Nannocystis bai.</title>
        <authorList>
            <person name="Ahearne A."/>
            <person name="Stevens C."/>
            <person name="Dowd S."/>
        </authorList>
    </citation>
    <scope>NUCLEOTIDE SEQUENCE</scope>
    <source>
        <strain evidence="4">Fl3</strain>
    </source>
</reference>
<sequence>MTAALAILGVLVLHAAWLGLAAAAVAAIALRRLGAARPRERYAVALAALLAVPPAALLCGLYPRLATEPAAAASGLADLGATVASASYSLAPATPWIGLVWALGAAWGLLGLAVASARLARLRRRARLLPAAAAEPRLARARGQLAYTGPIDLAISPDVGVPTVLGWRRPLCALPAAALASWPGDDLEWLLVHEVAHVRRADVAWGWAQNLVEVALFFHPAARWLARQIRHERECCCDAAVLARPEALAPYVHALTRLAASARPSLRPALSATGGTLVSRIERLVDPTAPIPACSRGLCLALLCGALAGAGALAACETEEDDAPAVPALAAPAPAEQGDAWQLPAEAQAKPAADEAAPTPSDAECDYPIPFIAPPEPEPEPAADTDGC</sequence>
<dbReference type="InterPro" id="IPR052173">
    <property type="entry name" value="Beta-lactam_resp_regulator"/>
</dbReference>
<feature type="compositionally biased region" description="Acidic residues" evidence="1">
    <location>
        <begin position="377"/>
        <end position="388"/>
    </location>
</feature>
<keyword evidence="2" id="KW-0812">Transmembrane</keyword>
<feature type="region of interest" description="Disordered" evidence="1">
    <location>
        <begin position="333"/>
        <end position="388"/>
    </location>
</feature>
<keyword evidence="2" id="KW-0472">Membrane</keyword>
<dbReference type="Pfam" id="PF05569">
    <property type="entry name" value="Peptidase_M56"/>
    <property type="match status" value="1"/>
</dbReference>
<keyword evidence="2" id="KW-1133">Transmembrane helix</keyword>
<feature type="compositionally biased region" description="Low complexity" evidence="1">
    <location>
        <begin position="344"/>
        <end position="360"/>
    </location>
</feature>
<keyword evidence="5" id="KW-1185">Reference proteome</keyword>
<gene>
    <name evidence="4" type="ORF">O0S08_05120</name>
</gene>
<dbReference type="InterPro" id="IPR008756">
    <property type="entry name" value="Peptidase_M56"/>
</dbReference>
<evidence type="ECO:0000259" key="3">
    <source>
        <dbReference type="Pfam" id="PF05569"/>
    </source>
</evidence>
<evidence type="ECO:0000256" key="2">
    <source>
        <dbReference type="SAM" id="Phobius"/>
    </source>
</evidence>
<proteinExistence type="predicted"/>
<evidence type="ECO:0000313" key="5">
    <source>
        <dbReference type="Proteomes" id="UP001164459"/>
    </source>
</evidence>
<organism evidence="4 5">
    <name type="scientific">Nannocystis punicea</name>
    <dbReference type="NCBI Taxonomy" id="2995304"/>
    <lineage>
        <taxon>Bacteria</taxon>
        <taxon>Pseudomonadati</taxon>
        <taxon>Myxococcota</taxon>
        <taxon>Polyangia</taxon>
        <taxon>Nannocystales</taxon>
        <taxon>Nannocystaceae</taxon>
        <taxon>Nannocystis</taxon>
    </lineage>
</organism>
<dbReference type="EMBL" id="CP114040">
    <property type="protein sequence ID" value="WAS95523.1"/>
    <property type="molecule type" value="Genomic_DNA"/>
</dbReference>
<dbReference type="PANTHER" id="PTHR34978:SF3">
    <property type="entry name" value="SLR0241 PROTEIN"/>
    <property type="match status" value="1"/>
</dbReference>
<feature type="transmembrane region" description="Helical" evidence="2">
    <location>
        <begin position="42"/>
        <end position="63"/>
    </location>
</feature>
<dbReference type="RefSeq" id="WP_269037863.1">
    <property type="nucleotide sequence ID" value="NZ_CP114040.1"/>
</dbReference>
<feature type="domain" description="Peptidase M56" evidence="3">
    <location>
        <begin position="91"/>
        <end position="264"/>
    </location>
</feature>
<name>A0ABY7H8Q0_9BACT</name>
<dbReference type="CDD" id="cd07341">
    <property type="entry name" value="M56_BlaR1_MecR1_like"/>
    <property type="match status" value="1"/>
</dbReference>
<protein>
    <submittedName>
        <fullName evidence="4">M56 family metallopeptidase</fullName>
    </submittedName>
</protein>
<dbReference type="Proteomes" id="UP001164459">
    <property type="component" value="Chromosome"/>
</dbReference>